<organism evidence="1 2">
    <name type="scientific">Caballeronia grimmiae</name>
    <dbReference type="NCBI Taxonomy" id="1071679"/>
    <lineage>
        <taxon>Bacteria</taxon>
        <taxon>Pseudomonadati</taxon>
        <taxon>Pseudomonadota</taxon>
        <taxon>Betaproteobacteria</taxon>
        <taxon>Burkholderiales</taxon>
        <taxon>Burkholderiaceae</taxon>
        <taxon>Caballeronia</taxon>
    </lineage>
</organism>
<dbReference type="EMBL" id="BMEG01000006">
    <property type="protein sequence ID" value="GGD79874.1"/>
    <property type="molecule type" value="Genomic_DNA"/>
</dbReference>
<protein>
    <submittedName>
        <fullName evidence="1">Uncharacterized protein</fullName>
    </submittedName>
</protein>
<dbReference type="Proteomes" id="UP000597138">
    <property type="component" value="Unassembled WGS sequence"/>
</dbReference>
<gene>
    <name evidence="1" type="ORF">GCM10010985_38030</name>
</gene>
<comment type="caution">
    <text evidence="1">The sequence shown here is derived from an EMBL/GenBank/DDBJ whole genome shotgun (WGS) entry which is preliminary data.</text>
</comment>
<proteinExistence type="predicted"/>
<reference evidence="2" key="1">
    <citation type="journal article" date="2019" name="Int. J. Syst. Evol. Microbiol.">
        <title>The Global Catalogue of Microorganisms (GCM) 10K type strain sequencing project: providing services to taxonomists for standard genome sequencing and annotation.</title>
        <authorList>
            <consortium name="The Broad Institute Genomics Platform"/>
            <consortium name="The Broad Institute Genome Sequencing Center for Infectious Disease"/>
            <person name="Wu L."/>
            <person name="Ma J."/>
        </authorList>
    </citation>
    <scope>NUCLEOTIDE SEQUENCE [LARGE SCALE GENOMIC DNA]</scope>
    <source>
        <strain evidence="2">CGMCC 1.11013</strain>
    </source>
</reference>
<keyword evidence="2" id="KW-1185">Reference proteome</keyword>
<accession>A0ABQ1RSG4</accession>
<evidence type="ECO:0000313" key="1">
    <source>
        <dbReference type="EMBL" id="GGD79874.1"/>
    </source>
</evidence>
<name>A0ABQ1RSG4_9BURK</name>
<sequence>MQRSQQFSLLSRHHALQLRRMRDPIDGGVNESAIAFGLRGQRRVFLNRRFTMPKQHRLKDCIAGVRMHRTGDHARERIEEALSQRRIRHRAACRRDANLFDDERQRRLGTECMGIE</sequence>
<evidence type="ECO:0000313" key="2">
    <source>
        <dbReference type="Proteomes" id="UP000597138"/>
    </source>
</evidence>